<keyword evidence="3" id="KW-0808">Transferase</keyword>
<dbReference type="FunFam" id="3.30.200.20:FF:000003">
    <property type="entry name" value="Non-specific serine/threonine protein kinase"/>
    <property type="match status" value="1"/>
</dbReference>
<comment type="catalytic activity">
    <reaction evidence="8">
        <text>L-seryl-[protein] + ATP = O-phospho-L-seryl-[protein] + ADP + H(+)</text>
        <dbReference type="Rhea" id="RHEA:17989"/>
        <dbReference type="Rhea" id="RHEA-COMP:9863"/>
        <dbReference type="Rhea" id="RHEA-COMP:11604"/>
        <dbReference type="ChEBI" id="CHEBI:15378"/>
        <dbReference type="ChEBI" id="CHEBI:29999"/>
        <dbReference type="ChEBI" id="CHEBI:30616"/>
        <dbReference type="ChEBI" id="CHEBI:83421"/>
        <dbReference type="ChEBI" id="CHEBI:456216"/>
        <dbReference type="EC" id="2.7.11.1"/>
    </reaction>
</comment>
<sequence>MPSSREISSPVRAGSSNGPKKSRQDTFGPYCLLYTIGEGEFAKVKYAIHNDSRKEVAIKLIRKENVDTELKVAKIKREISVLKAVSHPYIVRLLDVLETEDYIGIVLEYASGGELFDHILAHRYLKEREACRLFAQLICGVHYLHSKQIVHRDLKLENLLLDRNRNIIITDFGFGNQFGKGQDDLMATSCGSPCYAAPELVISDGLYAASAVDIWSCGVILYAMLAGYLPFDDDPDNPDGDNITLLYRYIISTELAFPDYIGYEARDLLKMMLVPDPSKRCTIQDIMQHPWLAPYAEVFKINEPFVTKKPSSSAQIPSATSITQTNQGPSGAKRHTIQFANKRHPSSATNSIHNIEEAPETIQPETPIPSLTPRSSVPSSKANIAQNQSLESTTTHTTVSVAPSFNSHDTQSDAMISDIGVPEVSTPKSPNSLMMNYPPSTQQNSLSTSQPLNPFDPTSIVMFSEPTKPTNNSHKSVSIVTNNKPKPVSSHKPPPNSSRNRPVSLLPPISNHTPSPPTPSSPIIPKQRPMSMNPKPSQPVPNTDSIGRNSGRASSTHVSNRIDPRKALSYMFDPNSSSASSSRGGTAISRKSNFSPTSSNGNTAKRISDWFRRKSIVKGNYRVPEESLNGDMNPRPEVNYKLRYHTGAVDQFALTSRDPPEIITEIKYVLKDMGFVIDKEAEFKVRCIRPRQASLPPIAPLKKSVMTGLRGFLKRNNSKYDSKTDSSVSIQLRNSSPNSEASTPSQTYQQPIPDSLYGDLSIDSGEEVRFNVELCAVKNFPNLYILDMKRLKGNVWGYKYLYHLILERLQLNQNGGYLNP</sequence>
<dbReference type="GO" id="GO:0106310">
    <property type="term" value="F:protein serine kinase activity"/>
    <property type="evidence" value="ECO:0007669"/>
    <property type="project" value="RHEA"/>
</dbReference>
<dbReference type="InterPro" id="IPR001772">
    <property type="entry name" value="KA1_dom"/>
</dbReference>
<proteinExistence type="predicted"/>
<evidence type="ECO:0000256" key="9">
    <source>
        <dbReference type="PROSITE-ProRule" id="PRU10141"/>
    </source>
</evidence>
<keyword evidence="14" id="KW-1185">Reference proteome</keyword>
<feature type="compositionally biased region" description="Polar residues" evidence="10">
    <location>
        <begin position="310"/>
        <end position="329"/>
    </location>
</feature>
<feature type="compositionally biased region" description="Polar residues" evidence="10">
    <location>
        <begin position="426"/>
        <end position="452"/>
    </location>
</feature>
<feature type="compositionally biased region" description="Low complexity" evidence="10">
    <location>
        <begin position="482"/>
        <end position="513"/>
    </location>
</feature>
<dbReference type="GO" id="GO:0004674">
    <property type="term" value="F:protein serine/threonine kinase activity"/>
    <property type="evidence" value="ECO:0007669"/>
    <property type="project" value="UniProtKB-KW"/>
</dbReference>
<dbReference type="GO" id="GO:0007165">
    <property type="term" value="P:signal transduction"/>
    <property type="evidence" value="ECO:0007669"/>
    <property type="project" value="TreeGrafter"/>
</dbReference>
<dbReference type="PROSITE" id="PS50032">
    <property type="entry name" value="KA1"/>
    <property type="match status" value="1"/>
</dbReference>
<dbReference type="InterPro" id="IPR008271">
    <property type="entry name" value="Ser/Thr_kinase_AS"/>
</dbReference>
<dbReference type="EMBL" id="KQ964630">
    <property type="protein sequence ID" value="KXN67525.1"/>
    <property type="molecule type" value="Genomic_DNA"/>
</dbReference>
<name>A0A137NXL7_CONC2</name>
<feature type="compositionally biased region" description="Polar residues" evidence="10">
    <location>
        <begin position="589"/>
        <end position="605"/>
    </location>
</feature>
<feature type="region of interest" description="Disordered" evidence="10">
    <location>
        <begin position="310"/>
        <end position="333"/>
    </location>
</feature>
<feature type="region of interest" description="Disordered" evidence="10">
    <location>
        <begin position="717"/>
        <end position="750"/>
    </location>
</feature>
<dbReference type="SUPFAM" id="SSF56112">
    <property type="entry name" value="Protein kinase-like (PK-like)"/>
    <property type="match status" value="1"/>
</dbReference>
<keyword evidence="6 9" id="KW-0067">ATP-binding</keyword>
<evidence type="ECO:0000313" key="13">
    <source>
        <dbReference type="EMBL" id="KXN67525.1"/>
    </source>
</evidence>
<feature type="compositionally biased region" description="Polar residues" evidence="10">
    <location>
        <begin position="540"/>
        <end position="559"/>
    </location>
</feature>
<keyword evidence="4 9" id="KW-0547">Nucleotide-binding</keyword>
<evidence type="ECO:0000256" key="5">
    <source>
        <dbReference type="ARBA" id="ARBA00022777"/>
    </source>
</evidence>
<dbReference type="STRING" id="796925.A0A137NXL7"/>
<comment type="catalytic activity">
    <reaction evidence="7">
        <text>L-threonyl-[protein] + ATP = O-phospho-L-threonyl-[protein] + ADP + H(+)</text>
        <dbReference type="Rhea" id="RHEA:46608"/>
        <dbReference type="Rhea" id="RHEA-COMP:11060"/>
        <dbReference type="Rhea" id="RHEA-COMP:11605"/>
        <dbReference type="ChEBI" id="CHEBI:15378"/>
        <dbReference type="ChEBI" id="CHEBI:30013"/>
        <dbReference type="ChEBI" id="CHEBI:30616"/>
        <dbReference type="ChEBI" id="CHEBI:61977"/>
        <dbReference type="ChEBI" id="CHEBI:456216"/>
        <dbReference type="EC" id="2.7.11.1"/>
    </reaction>
</comment>
<dbReference type="Gene3D" id="1.10.510.10">
    <property type="entry name" value="Transferase(Phosphotransferase) domain 1"/>
    <property type="match status" value="1"/>
</dbReference>
<evidence type="ECO:0000256" key="2">
    <source>
        <dbReference type="ARBA" id="ARBA00022527"/>
    </source>
</evidence>
<feature type="compositionally biased region" description="Polar residues" evidence="10">
    <location>
        <begin position="372"/>
        <end position="414"/>
    </location>
</feature>
<dbReference type="AlphaFoldDB" id="A0A137NXL7"/>
<dbReference type="PROSITE" id="PS50011">
    <property type="entry name" value="PROTEIN_KINASE_DOM"/>
    <property type="match status" value="1"/>
</dbReference>
<dbReference type="PANTHER" id="PTHR43895:SF150">
    <property type="entry name" value="SERINE_THREONINE-PROTEIN KINASE STK11"/>
    <property type="match status" value="1"/>
</dbReference>
<dbReference type="FunFam" id="1.10.510.10:FF:000571">
    <property type="entry name" value="Maternal embryonic leucine zipper kinase"/>
    <property type="match status" value="1"/>
</dbReference>
<dbReference type="OrthoDB" id="193931at2759"/>
<organism evidence="13 14">
    <name type="scientific">Conidiobolus coronatus (strain ATCC 28846 / CBS 209.66 / NRRL 28638)</name>
    <name type="common">Delacroixia coronata</name>
    <dbReference type="NCBI Taxonomy" id="796925"/>
    <lineage>
        <taxon>Eukaryota</taxon>
        <taxon>Fungi</taxon>
        <taxon>Fungi incertae sedis</taxon>
        <taxon>Zoopagomycota</taxon>
        <taxon>Entomophthoromycotina</taxon>
        <taxon>Entomophthoromycetes</taxon>
        <taxon>Entomophthorales</taxon>
        <taxon>Ancylistaceae</taxon>
        <taxon>Conidiobolus</taxon>
    </lineage>
</organism>
<dbReference type="InterPro" id="IPR028375">
    <property type="entry name" value="KA1/Ssp2_C"/>
</dbReference>
<dbReference type="InterPro" id="IPR011009">
    <property type="entry name" value="Kinase-like_dom_sf"/>
</dbReference>
<feature type="binding site" evidence="9">
    <location>
        <position position="63"/>
    </location>
    <ligand>
        <name>ATP</name>
        <dbReference type="ChEBI" id="CHEBI:30616"/>
    </ligand>
</feature>
<protein>
    <recommendedName>
        <fullName evidence="1">non-specific serine/threonine protein kinase</fullName>
        <ecNumber evidence="1">2.7.11.1</ecNumber>
    </recommendedName>
</protein>
<evidence type="ECO:0000259" key="12">
    <source>
        <dbReference type="PROSITE" id="PS50032"/>
    </source>
</evidence>
<dbReference type="SUPFAM" id="SSF103243">
    <property type="entry name" value="KA1-like"/>
    <property type="match status" value="1"/>
</dbReference>
<dbReference type="PROSITE" id="PS00107">
    <property type="entry name" value="PROTEIN_KINASE_ATP"/>
    <property type="match status" value="1"/>
</dbReference>
<dbReference type="PROSITE" id="PS00108">
    <property type="entry name" value="PROTEIN_KINASE_ST"/>
    <property type="match status" value="1"/>
</dbReference>
<keyword evidence="2" id="KW-0723">Serine/threonine-protein kinase</keyword>
<evidence type="ECO:0000256" key="10">
    <source>
        <dbReference type="SAM" id="MobiDB-lite"/>
    </source>
</evidence>
<evidence type="ECO:0000256" key="8">
    <source>
        <dbReference type="ARBA" id="ARBA00048679"/>
    </source>
</evidence>
<feature type="domain" description="KA1" evidence="12">
    <location>
        <begin position="761"/>
        <end position="811"/>
    </location>
</feature>
<evidence type="ECO:0000259" key="11">
    <source>
        <dbReference type="PROSITE" id="PS50011"/>
    </source>
</evidence>
<evidence type="ECO:0000256" key="6">
    <source>
        <dbReference type="ARBA" id="ARBA00022840"/>
    </source>
</evidence>
<dbReference type="Gene3D" id="3.30.310.80">
    <property type="entry name" value="Kinase associated domain 1, KA1"/>
    <property type="match status" value="1"/>
</dbReference>
<dbReference type="InterPro" id="IPR017441">
    <property type="entry name" value="Protein_kinase_ATP_BS"/>
</dbReference>
<dbReference type="Pfam" id="PF00069">
    <property type="entry name" value="Pkinase"/>
    <property type="match status" value="1"/>
</dbReference>
<feature type="region of interest" description="Disordered" evidence="10">
    <location>
        <begin position="1"/>
        <end position="23"/>
    </location>
</feature>
<dbReference type="Pfam" id="PF02149">
    <property type="entry name" value="KA1"/>
    <property type="match status" value="1"/>
</dbReference>
<dbReference type="OMA" id="PIHDWGV"/>
<dbReference type="PANTHER" id="PTHR43895">
    <property type="entry name" value="CALCIUM/CALMODULIN-DEPENDENT PROTEIN KINASE KINASE-RELATED"/>
    <property type="match status" value="1"/>
</dbReference>
<dbReference type="Proteomes" id="UP000070444">
    <property type="component" value="Unassembled WGS sequence"/>
</dbReference>
<evidence type="ECO:0000256" key="4">
    <source>
        <dbReference type="ARBA" id="ARBA00022741"/>
    </source>
</evidence>
<dbReference type="InterPro" id="IPR000719">
    <property type="entry name" value="Prot_kinase_dom"/>
</dbReference>
<dbReference type="SMART" id="SM00220">
    <property type="entry name" value="S_TKc"/>
    <property type="match status" value="1"/>
</dbReference>
<feature type="region of interest" description="Disordered" evidence="10">
    <location>
        <begin position="359"/>
        <end position="606"/>
    </location>
</feature>
<feature type="compositionally biased region" description="Polar residues" evidence="10">
    <location>
        <begin position="725"/>
        <end position="750"/>
    </location>
</feature>
<feature type="compositionally biased region" description="Polar residues" evidence="10">
    <location>
        <begin position="467"/>
        <end position="481"/>
    </location>
</feature>
<keyword evidence="5 13" id="KW-0418">Kinase</keyword>
<evidence type="ECO:0000313" key="14">
    <source>
        <dbReference type="Proteomes" id="UP000070444"/>
    </source>
</evidence>
<evidence type="ECO:0000256" key="1">
    <source>
        <dbReference type="ARBA" id="ARBA00012513"/>
    </source>
</evidence>
<accession>A0A137NXL7</accession>
<feature type="domain" description="Protein kinase" evidence="11">
    <location>
        <begin position="30"/>
        <end position="292"/>
    </location>
</feature>
<gene>
    <name evidence="13" type="ORF">CONCODRAFT_19535</name>
</gene>
<dbReference type="EC" id="2.7.11.1" evidence="1"/>
<evidence type="ECO:0000256" key="7">
    <source>
        <dbReference type="ARBA" id="ARBA00047899"/>
    </source>
</evidence>
<dbReference type="GO" id="GO:0005524">
    <property type="term" value="F:ATP binding"/>
    <property type="evidence" value="ECO:0007669"/>
    <property type="project" value="UniProtKB-UniRule"/>
</dbReference>
<evidence type="ECO:0000256" key="3">
    <source>
        <dbReference type="ARBA" id="ARBA00022679"/>
    </source>
</evidence>
<reference evidence="13 14" key="1">
    <citation type="journal article" date="2015" name="Genome Biol. Evol.">
        <title>Phylogenomic analyses indicate that early fungi evolved digesting cell walls of algal ancestors of land plants.</title>
        <authorList>
            <person name="Chang Y."/>
            <person name="Wang S."/>
            <person name="Sekimoto S."/>
            <person name="Aerts A.L."/>
            <person name="Choi C."/>
            <person name="Clum A."/>
            <person name="LaButti K.M."/>
            <person name="Lindquist E.A."/>
            <person name="Yee Ngan C."/>
            <person name="Ohm R.A."/>
            <person name="Salamov A.A."/>
            <person name="Grigoriev I.V."/>
            <person name="Spatafora J.W."/>
            <person name="Berbee M.L."/>
        </authorList>
    </citation>
    <scope>NUCLEOTIDE SEQUENCE [LARGE SCALE GENOMIC DNA]</scope>
    <source>
        <strain evidence="13 14">NRRL 28638</strain>
    </source>
</reference>